<sequence>MKRSAFAVLALSITAALGLHAHPPELLWESDGFMGPESIVYDQPNDVYYVSNMGTYGDGATPGDGFISRVSTAGTILDLKWVEGFDNPKGLAVANGRLYVGDDNDMVEIDLASGKIVARHAPADGEPAWFNDCTADPDGNVYVFSPRVKAVFRLHAGKFEPWVQIDTSITGGLNGLRAEAERLLLGGWSHRISDEVEELGHISTVSYATKTIGRLGNEPICHIDGLEPDGHGGYTTTDWLTGDVMAVTSKGKPTKIMTLVQGSADHEYVIEKSLLLIPLMKDDVVRAYRWNPML</sequence>
<accession>A0AAF0CS29</accession>
<dbReference type="AlphaFoldDB" id="A0AAF0CS29"/>
<dbReference type="KEGG" id="slom:PXH66_09370"/>
<protein>
    <recommendedName>
        <fullName evidence="4">SMP-30/Gluconolactonase/LRE-like region domain-containing protein</fullName>
    </recommendedName>
</protein>
<evidence type="ECO:0000313" key="2">
    <source>
        <dbReference type="EMBL" id="WED67059.1"/>
    </source>
</evidence>
<dbReference type="EMBL" id="CP119075">
    <property type="protein sequence ID" value="WED67059.1"/>
    <property type="molecule type" value="Genomic_DNA"/>
</dbReference>
<dbReference type="Proteomes" id="UP001218638">
    <property type="component" value="Chromosome"/>
</dbReference>
<name>A0AAF0CS29_9BACT</name>
<dbReference type="SUPFAM" id="SSF63829">
    <property type="entry name" value="Calcium-dependent phosphotriesterase"/>
    <property type="match status" value="1"/>
</dbReference>
<feature type="signal peptide" evidence="1">
    <location>
        <begin position="1"/>
        <end position="21"/>
    </location>
</feature>
<dbReference type="Gene3D" id="2.120.10.30">
    <property type="entry name" value="TolB, C-terminal domain"/>
    <property type="match status" value="1"/>
</dbReference>
<reference evidence="2" key="1">
    <citation type="submission" date="2023-03" db="EMBL/GenBank/DDBJ databases">
        <title>Lomoglobus Profundus gen. nov., sp. nov., a novel member of the phylum Verrucomicrobia, isolated from deep-marine sediment of South China Sea.</title>
        <authorList>
            <person name="Ahmad T."/>
            <person name="Ishaq S.E."/>
            <person name="Wang F."/>
        </authorList>
    </citation>
    <scope>NUCLEOTIDE SEQUENCE</scope>
    <source>
        <strain evidence="2">LMO-M01</strain>
    </source>
</reference>
<evidence type="ECO:0000256" key="1">
    <source>
        <dbReference type="SAM" id="SignalP"/>
    </source>
</evidence>
<proteinExistence type="predicted"/>
<keyword evidence="1" id="KW-0732">Signal</keyword>
<keyword evidence="3" id="KW-1185">Reference proteome</keyword>
<dbReference type="RefSeq" id="WP_330928210.1">
    <property type="nucleotide sequence ID" value="NZ_CP119075.1"/>
</dbReference>
<dbReference type="InterPro" id="IPR011042">
    <property type="entry name" value="6-blade_b-propeller_TolB-like"/>
</dbReference>
<evidence type="ECO:0008006" key="4">
    <source>
        <dbReference type="Google" id="ProtNLM"/>
    </source>
</evidence>
<organism evidence="2 3">
    <name type="scientific">Synoicihabitans lomoniglobus</name>
    <dbReference type="NCBI Taxonomy" id="2909285"/>
    <lineage>
        <taxon>Bacteria</taxon>
        <taxon>Pseudomonadati</taxon>
        <taxon>Verrucomicrobiota</taxon>
        <taxon>Opitutia</taxon>
        <taxon>Opitutales</taxon>
        <taxon>Opitutaceae</taxon>
        <taxon>Synoicihabitans</taxon>
    </lineage>
</organism>
<gene>
    <name evidence="2" type="ORF">PXH66_09370</name>
</gene>
<feature type="chain" id="PRO_5042160024" description="SMP-30/Gluconolactonase/LRE-like region domain-containing protein" evidence="1">
    <location>
        <begin position="22"/>
        <end position="294"/>
    </location>
</feature>
<evidence type="ECO:0000313" key="3">
    <source>
        <dbReference type="Proteomes" id="UP001218638"/>
    </source>
</evidence>